<evidence type="ECO:0000313" key="3">
    <source>
        <dbReference type="Proteomes" id="UP000035681"/>
    </source>
</evidence>
<evidence type="ECO:0000256" key="2">
    <source>
        <dbReference type="SAM" id="SignalP"/>
    </source>
</evidence>
<feature type="signal peptide" evidence="2">
    <location>
        <begin position="1"/>
        <end position="23"/>
    </location>
</feature>
<evidence type="ECO:0000313" key="5">
    <source>
        <dbReference type="WBParaSite" id="TCONS_00011069.p1"/>
    </source>
</evidence>
<name>A0A0K0EE15_STRER</name>
<evidence type="ECO:0000256" key="1">
    <source>
        <dbReference type="SAM" id="Phobius"/>
    </source>
</evidence>
<dbReference type="Proteomes" id="UP000035681">
    <property type="component" value="Unplaced"/>
</dbReference>
<keyword evidence="1" id="KW-0812">Transmembrane</keyword>
<feature type="chain" id="PRO_5005327874" evidence="2">
    <location>
        <begin position="24"/>
        <end position="355"/>
    </location>
</feature>
<proteinExistence type="predicted"/>
<protein>
    <submittedName>
        <fullName evidence="4">6-cysteine protein</fullName>
    </submittedName>
    <submittedName>
        <fullName evidence="5">GOLD domain-containing protein</fullName>
    </submittedName>
</protein>
<accession>A0A0K0EE15</accession>
<feature type="transmembrane region" description="Helical" evidence="1">
    <location>
        <begin position="333"/>
        <end position="354"/>
    </location>
</feature>
<keyword evidence="1" id="KW-1133">Transmembrane helix</keyword>
<keyword evidence="3" id="KW-1185">Reference proteome</keyword>
<keyword evidence="1" id="KW-0472">Membrane</keyword>
<dbReference type="AlphaFoldDB" id="A0A0K0EE15"/>
<organism evidence="4">
    <name type="scientific">Strongyloides stercoralis</name>
    <name type="common">Threadworm</name>
    <dbReference type="NCBI Taxonomy" id="6248"/>
    <lineage>
        <taxon>Eukaryota</taxon>
        <taxon>Metazoa</taxon>
        <taxon>Ecdysozoa</taxon>
        <taxon>Nematoda</taxon>
        <taxon>Chromadorea</taxon>
        <taxon>Rhabditida</taxon>
        <taxon>Tylenchina</taxon>
        <taxon>Panagrolaimomorpha</taxon>
        <taxon>Strongyloidoidea</taxon>
        <taxon>Strongyloididae</taxon>
        <taxon>Strongyloides</taxon>
    </lineage>
</organism>
<evidence type="ECO:0000313" key="4">
    <source>
        <dbReference type="WBParaSite" id="SSTP_0000772850.1"/>
    </source>
</evidence>
<dbReference type="WBParaSite" id="SSTP_0000772850.1">
    <property type="protein sequence ID" value="SSTP_0000772850.1"/>
    <property type="gene ID" value="SSTP_0000772850"/>
</dbReference>
<sequence>MLHIYKIYFILIFIVLFTNSCNGDIIENDKKICENDYTTLVPPQIAYIYDEIFGENDNSYVYIFFVDLKTYNFSGCKVKIIIEENNITLNIQPKLTINRYNSLKVKFILDMPNEDKFYKIKGINEEFVVKNIYNGTNLLFKTNLSIIKLHTPISENILLDIEACQTKEYLNQFIMYSNLFTRYFETNIYVQYSDGEIKTIYNSKEDNHKLLEVNKNINDKLPYGLYPINVVNFLCGKNDNFNLEKLIFSNKNNEQIEDIIICYDVYPISKNNITKSFYLMLMYKNYTKNMYESIDILKTDIDDFYLMESNADNMMDENLEAFFNYYKQSKIPFLSIFLMVTALILIYYQTIVFFY</sequence>
<keyword evidence="2" id="KW-0732">Signal</keyword>
<reference evidence="4" key="1">
    <citation type="submission" date="2015-08" db="UniProtKB">
        <authorList>
            <consortium name="WormBaseParasite"/>
        </authorList>
    </citation>
    <scope>IDENTIFICATION</scope>
</reference>
<dbReference type="WBParaSite" id="TCONS_00011069.p1">
    <property type="protein sequence ID" value="TCONS_00011069.p1"/>
    <property type="gene ID" value="XLOC_005074"/>
</dbReference>